<gene>
    <name evidence="2" type="ORF">DFO65_104165</name>
</gene>
<evidence type="ECO:0000313" key="3">
    <source>
        <dbReference type="Proteomes" id="UP000253509"/>
    </source>
</evidence>
<sequence length="297" mass="31565">MRVLFQGAGAVGIAGAALLIDDHEVAVASRNPRSSAACPERVRRMRRPQGPRDRRRVPIVTWETALDFEWDLLVLSTRPSELDAAVASAIADLAPPVIAITSQVDGDLEDARARFAPAELVVFSPALLADRPSGTTVRYWSPPLAPAFLMAGNRGIERRLHRELGPLVLSVPLPVLLGAPALLIPYVAELSVHDGDWEALKTHLERPSIAAAEAVRAVTGLPVPGSPLLARCALEAAENVLPIDVTAYAGRHFGRHLGQTIAMLEGWTVQGRARGRAASGAGTMPTLTELAAVLQAS</sequence>
<keyword evidence="3" id="KW-1185">Reference proteome</keyword>
<dbReference type="Gene3D" id="3.40.50.720">
    <property type="entry name" value="NAD(P)-binding Rossmann-like Domain"/>
    <property type="match status" value="1"/>
</dbReference>
<dbReference type="Proteomes" id="UP000253509">
    <property type="component" value="Unassembled WGS sequence"/>
</dbReference>
<protein>
    <recommendedName>
        <fullName evidence="4">Ketopantoate reductase</fullName>
    </recommendedName>
</protein>
<evidence type="ECO:0008006" key="4">
    <source>
        <dbReference type="Google" id="ProtNLM"/>
    </source>
</evidence>
<dbReference type="SUPFAM" id="SSF51735">
    <property type="entry name" value="NAD(P)-binding Rossmann-fold domains"/>
    <property type="match status" value="1"/>
</dbReference>
<proteinExistence type="predicted"/>
<dbReference type="EMBL" id="QNSB01000004">
    <property type="protein sequence ID" value="RBP72208.1"/>
    <property type="molecule type" value="Genomic_DNA"/>
</dbReference>
<comment type="caution">
    <text evidence="2">The sequence shown here is derived from an EMBL/GenBank/DDBJ whole genome shotgun (WGS) entry which is preliminary data.</text>
</comment>
<feature type="region of interest" description="Disordered" evidence="1">
    <location>
        <begin position="30"/>
        <end position="54"/>
    </location>
</feature>
<accession>A0A366IKU5</accession>
<dbReference type="AlphaFoldDB" id="A0A366IKU5"/>
<evidence type="ECO:0000313" key="2">
    <source>
        <dbReference type="EMBL" id="RBP72208.1"/>
    </source>
</evidence>
<evidence type="ECO:0000256" key="1">
    <source>
        <dbReference type="SAM" id="MobiDB-lite"/>
    </source>
</evidence>
<organism evidence="2 3">
    <name type="scientific">Brevibacterium celere</name>
    <dbReference type="NCBI Taxonomy" id="225845"/>
    <lineage>
        <taxon>Bacteria</taxon>
        <taxon>Bacillati</taxon>
        <taxon>Actinomycetota</taxon>
        <taxon>Actinomycetes</taxon>
        <taxon>Micrococcales</taxon>
        <taxon>Brevibacteriaceae</taxon>
        <taxon>Brevibacterium</taxon>
    </lineage>
</organism>
<reference evidence="2 3" key="1">
    <citation type="submission" date="2018-06" db="EMBL/GenBank/DDBJ databases">
        <title>Freshwater and sediment microbial communities from various areas in North America, analyzing microbe dynamics in response to fracking.</title>
        <authorList>
            <person name="Lamendella R."/>
        </authorList>
    </citation>
    <scope>NUCLEOTIDE SEQUENCE [LARGE SCALE GENOMIC DNA]</scope>
    <source>
        <strain evidence="2 3">3b_TX</strain>
    </source>
</reference>
<dbReference type="InterPro" id="IPR036291">
    <property type="entry name" value="NAD(P)-bd_dom_sf"/>
</dbReference>
<feature type="compositionally biased region" description="Basic residues" evidence="1">
    <location>
        <begin position="43"/>
        <end position="54"/>
    </location>
</feature>
<dbReference type="RefSeq" id="WP_113903754.1">
    <property type="nucleotide sequence ID" value="NZ_QNSB01000004.1"/>
</dbReference>
<name>A0A366IKU5_9MICO</name>